<accession>A0A8C0XPJ0</accession>
<dbReference type="FunFam" id="1.20.58.60:FF:000108">
    <property type="entry name" value="microtubule-actin cross-linking factor 1 isoform X8"/>
    <property type="match status" value="1"/>
</dbReference>
<dbReference type="GO" id="GO:0005882">
    <property type="term" value="C:intermediate filament"/>
    <property type="evidence" value="ECO:0007669"/>
    <property type="project" value="TreeGrafter"/>
</dbReference>
<protein>
    <submittedName>
        <fullName evidence="2">Uncharacterized protein</fullName>
    </submittedName>
</protein>
<sequence length="920" mass="105288">RKMKIHHHMRKYQVFWCTYLERPWDYELQLMTYKAFVESQRKSPGKRRRMLSSSDAITQEFMDLRTRYTALVTLTTQHVKYISDALRRLEEEEKVVEEEKQEHVEKVKELLGWVSTLARNTQGKITPSHTKESTEIEKAILEQQILAEELTTKKEQVSEAIKTSQIFLAKHGHKLSEKEKMQISEQLNALHKAYHGLCDGSAHQLQQLQSQLAQQTEQKTLQKQQNTCHQKLQDLCSWVGQAERILVSHQGRASQQDLSALQKNQSDLKDLQDDIQNHATSFATVVKDIEGFLEENQTKLSPQELTALQEKLHRAKEQYEALQEQTRVAQKEVEEAVTSALRQETEKSKAAKELEENKNKIDALLDWVTSMESSGGQLKTSLPEMEKGALDTTDSYMGANQVPEKLDRQCEAMKAHHQELLSQQQNFILATQSAQSFLDRQGHNLTLEERQMLQEKLGDLKEQYAASLAQSESELKRVQTLQDELQKFLQDHREFESWLERSENELEDMYKGGSGPEALPSMLKRQGSFSEDVISHKGDLRFVTISGQKVLDTENSFEEGKEPSATRNLVKEKLKNATERYTALHSKCTQLGSHLNMLLGQYQQFQSSADTLQAWIQTCGTNVEKLLSDTIASDPGVLQQQLVTTKQKLQEELAEHQVPVEKLQKVACDLMEIEGEPALNLKHVQESINSILSHFQSLSCSLAERSALLQKAIAQSQSVQESLESLLESIREVEQNLEREQVASLSSRVIQEALANNVKLKQDIARQKSSLEATREMVSRFMETADSTTAAVLQGKLTEVSQRFEQLRLQQQEKESTLKKLLPQAEMFEQLSDKLQQFMENKSRMLASGNQPDQDIAHFSQQIQELTSEMEDQRENLDTLEHLVTALNSCGLALNLSQHKVRVQNLRKDFTELQKTVQER</sequence>
<dbReference type="Ensembl" id="ENSCCNT00000037037.1">
    <property type="protein sequence ID" value="ENSCCNP00000029383.1"/>
    <property type="gene ID" value="ENSCCNG00000027764.1"/>
</dbReference>
<feature type="coiled-coil region" evidence="1">
    <location>
        <begin position="198"/>
        <end position="225"/>
    </location>
</feature>
<name>A0A8C0XPJ0_CASCN</name>
<dbReference type="GO" id="GO:0005737">
    <property type="term" value="C:cytoplasm"/>
    <property type="evidence" value="ECO:0007669"/>
    <property type="project" value="TreeGrafter"/>
</dbReference>
<keyword evidence="1" id="KW-0175">Coiled coil</keyword>
<dbReference type="InterPro" id="IPR043197">
    <property type="entry name" value="Plakin"/>
</dbReference>
<dbReference type="PANTHER" id="PTHR23169">
    <property type="entry name" value="ENVOPLAKIN"/>
    <property type="match status" value="1"/>
</dbReference>
<organism evidence="2">
    <name type="scientific">Castor canadensis</name>
    <name type="common">American beaver</name>
    <dbReference type="NCBI Taxonomy" id="51338"/>
    <lineage>
        <taxon>Eukaryota</taxon>
        <taxon>Metazoa</taxon>
        <taxon>Chordata</taxon>
        <taxon>Craniata</taxon>
        <taxon>Vertebrata</taxon>
        <taxon>Euteleostomi</taxon>
        <taxon>Mammalia</taxon>
        <taxon>Eutheria</taxon>
        <taxon>Euarchontoglires</taxon>
        <taxon>Glires</taxon>
        <taxon>Rodentia</taxon>
        <taxon>Castorimorpha</taxon>
        <taxon>Castoridae</taxon>
        <taxon>Castor</taxon>
    </lineage>
</organism>
<gene>
    <name evidence="2" type="primary">LOC109686338</name>
</gene>
<evidence type="ECO:0000256" key="1">
    <source>
        <dbReference type="SAM" id="Coils"/>
    </source>
</evidence>
<dbReference type="PANTHER" id="PTHR23169:SF25">
    <property type="entry name" value="MICROTUBULE-ACTIN CROSS-LINKING FACTOR 1, ISOFORMS 1_2_3_4_5"/>
    <property type="match status" value="1"/>
</dbReference>
<dbReference type="GO" id="GO:0051893">
    <property type="term" value="P:regulation of focal adhesion assembly"/>
    <property type="evidence" value="ECO:0007669"/>
    <property type="project" value="TreeGrafter"/>
</dbReference>
<feature type="coiled-coil region" evidence="1">
    <location>
        <begin position="305"/>
        <end position="360"/>
    </location>
</feature>
<dbReference type="InterPro" id="IPR018159">
    <property type="entry name" value="Spectrin/alpha-actinin"/>
</dbReference>
<dbReference type="InterPro" id="IPR002017">
    <property type="entry name" value="Spectrin_repeat"/>
</dbReference>
<dbReference type="FunFam" id="1.20.58.60:FF:000134">
    <property type="entry name" value="microtubule-actin cross-linking factor 1 isoform X4"/>
    <property type="match status" value="1"/>
</dbReference>
<dbReference type="AlphaFoldDB" id="A0A8C0XPJ0"/>
<evidence type="ECO:0000313" key="2">
    <source>
        <dbReference type="Ensembl" id="ENSCCNP00000029383.1"/>
    </source>
</evidence>
<dbReference type="GO" id="GO:0016020">
    <property type="term" value="C:membrane"/>
    <property type="evidence" value="ECO:0007669"/>
    <property type="project" value="TreeGrafter"/>
</dbReference>
<dbReference type="GO" id="GO:0042060">
    <property type="term" value="P:wound healing"/>
    <property type="evidence" value="ECO:0007669"/>
    <property type="project" value="TreeGrafter"/>
</dbReference>
<dbReference type="SMART" id="SM00150">
    <property type="entry name" value="SPEC"/>
    <property type="match status" value="5"/>
</dbReference>
<dbReference type="GO" id="GO:0032886">
    <property type="term" value="P:regulation of microtubule-based process"/>
    <property type="evidence" value="ECO:0007669"/>
    <property type="project" value="TreeGrafter"/>
</dbReference>
<dbReference type="GO" id="GO:0015629">
    <property type="term" value="C:actin cytoskeleton"/>
    <property type="evidence" value="ECO:0007669"/>
    <property type="project" value="TreeGrafter"/>
</dbReference>
<feature type="coiled-coil region" evidence="1">
    <location>
        <begin position="856"/>
        <end position="916"/>
    </location>
</feature>
<dbReference type="CDD" id="cd00176">
    <property type="entry name" value="SPEC"/>
    <property type="match status" value="1"/>
</dbReference>
<feature type="coiled-coil region" evidence="1">
    <location>
        <begin position="79"/>
        <end position="109"/>
    </location>
</feature>
<dbReference type="GO" id="GO:0005198">
    <property type="term" value="F:structural molecule activity"/>
    <property type="evidence" value="ECO:0007669"/>
    <property type="project" value="TreeGrafter"/>
</dbReference>
<reference evidence="2" key="1">
    <citation type="submission" date="2023-09" db="UniProtKB">
        <authorList>
            <consortium name="Ensembl"/>
        </authorList>
    </citation>
    <scope>IDENTIFICATION</scope>
</reference>
<dbReference type="Pfam" id="PF00435">
    <property type="entry name" value="Spectrin"/>
    <property type="match status" value="2"/>
</dbReference>
<feature type="coiled-coil region" evidence="1">
    <location>
        <begin position="716"/>
        <end position="770"/>
    </location>
</feature>
<dbReference type="GO" id="GO:0005874">
    <property type="term" value="C:microtubule"/>
    <property type="evidence" value="ECO:0007669"/>
    <property type="project" value="TreeGrafter"/>
</dbReference>
<feature type="coiled-coil region" evidence="1">
    <location>
        <begin position="443"/>
        <end position="470"/>
    </location>
</feature>
<dbReference type="GO" id="GO:0045104">
    <property type="term" value="P:intermediate filament cytoskeleton organization"/>
    <property type="evidence" value="ECO:0007669"/>
    <property type="project" value="InterPro"/>
</dbReference>
<dbReference type="Gene3D" id="1.20.58.60">
    <property type="match status" value="5"/>
</dbReference>
<dbReference type="FunFam" id="1.20.58.60:FF:000127">
    <property type="entry name" value="microtubule-actin cross-linking factor 1 isoform X9"/>
    <property type="match status" value="1"/>
</dbReference>
<proteinExistence type="predicted"/>
<dbReference type="GO" id="GO:0045296">
    <property type="term" value="F:cadherin binding"/>
    <property type="evidence" value="ECO:0007669"/>
    <property type="project" value="TreeGrafter"/>
</dbReference>
<dbReference type="SUPFAM" id="SSF46966">
    <property type="entry name" value="Spectrin repeat"/>
    <property type="match status" value="6"/>
</dbReference>